<evidence type="ECO:0000256" key="5">
    <source>
        <dbReference type="ARBA" id="ARBA00022519"/>
    </source>
</evidence>
<feature type="transmembrane region" description="Helical" evidence="9">
    <location>
        <begin position="535"/>
        <end position="552"/>
    </location>
</feature>
<evidence type="ECO:0000256" key="4">
    <source>
        <dbReference type="ARBA" id="ARBA00022475"/>
    </source>
</evidence>
<dbReference type="SUPFAM" id="SSF82714">
    <property type="entry name" value="Multidrug efflux transporter AcrB TolC docking domain, DN and DC subdomains"/>
    <property type="match status" value="2"/>
</dbReference>
<dbReference type="Gene3D" id="3.30.70.1430">
    <property type="entry name" value="Multidrug efflux transporter AcrB pore domain"/>
    <property type="match status" value="2"/>
</dbReference>
<dbReference type="InterPro" id="IPR004764">
    <property type="entry name" value="MdtF-like"/>
</dbReference>
<dbReference type="GO" id="GO:0005886">
    <property type="term" value="C:plasma membrane"/>
    <property type="evidence" value="ECO:0007669"/>
    <property type="project" value="UniProtKB-SubCell"/>
</dbReference>
<feature type="transmembrane region" description="Helical" evidence="9">
    <location>
        <begin position="368"/>
        <end position="388"/>
    </location>
</feature>
<dbReference type="Pfam" id="PF00873">
    <property type="entry name" value="ACR_tran"/>
    <property type="match status" value="1"/>
</dbReference>
<feature type="transmembrane region" description="Helical" evidence="9">
    <location>
        <begin position="1003"/>
        <end position="1025"/>
    </location>
</feature>
<feature type="compositionally biased region" description="Low complexity" evidence="10">
    <location>
        <begin position="1053"/>
        <end position="1065"/>
    </location>
</feature>
<feature type="compositionally biased region" description="Basic and acidic residues" evidence="10">
    <location>
        <begin position="1032"/>
        <end position="1050"/>
    </location>
</feature>
<dbReference type="FunFam" id="3.30.70.1430:FF:000001">
    <property type="entry name" value="Efflux pump membrane transporter"/>
    <property type="match status" value="1"/>
</dbReference>
<protein>
    <recommendedName>
        <fullName evidence="9">Efflux pump membrane transporter</fullName>
    </recommendedName>
</protein>
<dbReference type="AlphaFoldDB" id="A0A0K2W1P1"/>
<comment type="caution">
    <text evidence="9">Lacks conserved residue(s) required for the propagation of feature annotation.</text>
</comment>
<evidence type="ECO:0000256" key="8">
    <source>
        <dbReference type="ARBA" id="ARBA00023136"/>
    </source>
</evidence>
<dbReference type="NCBIfam" id="NF000282">
    <property type="entry name" value="RND_permease_1"/>
    <property type="match status" value="1"/>
</dbReference>
<comment type="similarity">
    <text evidence="2 9">Belongs to the resistance-nodulation-cell division (RND) (TC 2.A.6) family.</text>
</comment>
<feature type="transmembrane region" description="Helical" evidence="9">
    <location>
        <begin position="436"/>
        <end position="459"/>
    </location>
</feature>
<dbReference type="SUPFAM" id="SSF82866">
    <property type="entry name" value="Multidrug efflux transporter AcrB transmembrane domain"/>
    <property type="match status" value="2"/>
</dbReference>
<dbReference type="GO" id="GO:0009636">
    <property type="term" value="P:response to toxic substance"/>
    <property type="evidence" value="ECO:0007669"/>
    <property type="project" value="UniProtKB-ARBA"/>
</dbReference>
<name>A0A0K2W1P1_MESPL</name>
<gene>
    <name evidence="11" type="primary">acrF</name>
    <name evidence="11" type="ORF">MPL1032_260048</name>
</gene>
<reference evidence="12" key="1">
    <citation type="submission" date="2014-08" db="EMBL/GenBank/DDBJ databases">
        <authorList>
            <person name="Edwards T."/>
        </authorList>
    </citation>
    <scope>NUCLEOTIDE SEQUENCE [LARGE SCALE GENOMIC DNA]</scope>
</reference>
<keyword evidence="3 9" id="KW-0813">Transport</keyword>
<dbReference type="PRINTS" id="PR00702">
    <property type="entry name" value="ACRIFLAVINRP"/>
</dbReference>
<evidence type="ECO:0000313" key="12">
    <source>
        <dbReference type="Proteomes" id="UP000182888"/>
    </source>
</evidence>
<dbReference type="Proteomes" id="UP000182888">
    <property type="component" value="Unassembled WGS sequence"/>
</dbReference>
<dbReference type="Gene3D" id="3.30.70.1440">
    <property type="entry name" value="Multidrug efflux transporter AcrB pore domain"/>
    <property type="match status" value="1"/>
</dbReference>
<proteinExistence type="inferred from homology"/>
<keyword evidence="6 9" id="KW-0812">Transmembrane</keyword>
<evidence type="ECO:0000313" key="11">
    <source>
        <dbReference type="EMBL" id="CDX59357.1"/>
    </source>
</evidence>
<feature type="transmembrane region" description="Helical" evidence="9">
    <location>
        <begin position="971"/>
        <end position="991"/>
    </location>
</feature>
<keyword evidence="5 9" id="KW-0997">Cell inner membrane</keyword>
<dbReference type="FunFam" id="1.20.1640.10:FF:000001">
    <property type="entry name" value="Efflux pump membrane transporter"/>
    <property type="match status" value="1"/>
</dbReference>
<dbReference type="SUPFAM" id="SSF82693">
    <property type="entry name" value="Multidrug efflux transporter AcrB pore domain, PN1, PN2, PC1 and PC2 subdomains"/>
    <property type="match status" value="4"/>
</dbReference>
<dbReference type="GO" id="GO:0015562">
    <property type="term" value="F:efflux transmembrane transporter activity"/>
    <property type="evidence" value="ECO:0007669"/>
    <property type="project" value="InterPro"/>
</dbReference>
<dbReference type="InterPro" id="IPR027463">
    <property type="entry name" value="AcrB_DN_DC_subdom"/>
</dbReference>
<keyword evidence="7 9" id="KW-1133">Transmembrane helix</keyword>
<feature type="transmembrane region" description="Helical" evidence="9">
    <location>
        <begin position="922"/>
        <end position="943"/>
    </location>
</feature>
<sequence length="1065" mass="114503">MVNFFIHRPIFASAIAIIMVLAGAIAYFLLPVSQFPDITPPQVVVSAHYPGASAQVVADTVTTPLEQQINGVQGMTYMSSTSSNDGSSTITITFDVGYPLSTAAVDVQNRVSQAASSLPAIVNQGGVTIKKQNPNFVLIVDLTSPDGSIDPVALSNLAYLQVVDPLKRLPGVGDVQIFGERRYSMRVWLDPDKLANLGITAVDVQNAISEQNVQVAAGKIGQSPAPAGTAFEMQVNAVGRLSDPKEFGDIVVRANSQNGSLVRLRDVARIELGALQYSSSAFFGKDPTVVLAVYQMPGSNALDLQQRVKDKMQELSQRFPKGVNYAMHYDTTRFVSASMHDVLITLGEALVLVVAVVFVFLQSWRTTIIPTIAIPVSLIATLAIMYMLGFSLNMLSLLGMVLAIGLVVDDAIVVVENVERQLEAGLKPLAATRAAMAEVTGPIIATTAVLMAVFIPVAFIPGVSGRLYNQFALTVAISVGISAFNSLTLSPALSAAFLRHRGATQFVLFRWFNAGFDWLSHAYAHGVRILIKLRWIMLGLFAAGLVATYFVWQKLPSTFLPVEDQGYFFVVIQLPDGASLERTDAVAQKARDILQNTPGVDIVGSISGLNFLTSAAQSNSAVEFAILKPWDERGPDQSASKLVEQVRGKLLQMPEAFALSFDPPSIPGLGTTGGFEFQVEDLSGRGSAALNDVTQALIAEARKQPELNPQQLFSSFSTSTPQFNYDLDRSKAKLLGLNLPDVFNTLQIYLGSLYVNDFNLFGRTFRVTIQADKDARADATDISRLYVRNASGGMVPLSTLGKLVPIVGPETVPHYNNNASALINGGAAPGFSSGQAVAAMERAAANVLPRDFGYEWTGITFQELKAGSIASVVFGLAIVFVFLILAAQYESWAMPFMVLLAVPLALFGAFVVLLLRGMQIDVYSQIGFVMLIGLAAKNAILIVEFARRRREEGLTIIEASMEAARLRLRPILMTAFAFILGVLPLMFATGAGAASRQSIGTTVFGGMVAATILSLVFVPVFYAVIEQLRERGEKEPAKGHHDAPQPKEIEPTAEPALQPLAQAAE</sequence>
<keyword evidence="4" id="KW-1003">Cell membrane</keyword>
<evidence type="ECO:0000256" key="1">
    <source>
        <dbReference type="ARBA" id="ARBA00004429"/>
    </source>
</evidence>
<dbReference type="Gene3D" id="3.30.70.1320">
    <property type="entry name" value="Multidrug efflux transporter AcrB pore domain like"/>
    <property type="match status" value="1"/>
</dbReference>
<accession>A0A0K2W1P1</accession>
<feature type="transmembrane region" description="Helical" evidence="9">
    <location>
        <begin position="471"/>
        <end position="498"/>
    </location>
</feature>
<evidence type="ECO:0000256" key="10">
    <source>
        <dbReference type="SAM" id="MobiDB-lite"/>
    </source>
</evidence>
<evidence type="ECO:0000256" key="9">
    <source>
        <dbReference type="RuleBase" id="RU364070"/>
    </source>
</evidence>
<evidence type="ECO:0000256" key="6">
    <source>
        <dbReference type="ARBA" id="ARBA00022692"/>
    </source>
</evidence>
<keyword evidence="8 9" id="KW-0472">Membrane</keyword>
<comment type="subcellular location">
    <subcellularLocation>
        <location evidence="1 9">Cell inner membrane</location>
        <topology evidence="1 9">Multi-pass membrane protein</topology>
    </subcellularLocation>
</comment>
<feature type="transmembrane region" description="Helical" evidence="9">
    <location>
        <begin position="342"/>
        <end position="361"/>
    </location>
</feature>
<dbReference type="InterPro" id="IPR001036">
    <property type="entry name" value="Acrflvin-R"/>
</dbReference>
<dbReference type="GO" id="GO:0042910">
    <property type="term" value="F:xenobiotic transmembrane transporter activity"/>
    <property type="evidence" value="ECO:0007669"/>
    <property type="project" value="TreeGrafter"/>
</dbReference>
<dbReference type="Gene3D" id="3.30.2090.10">
    <property type="entry name" value="Multidrug efflux transporter AcrB TolC docking domain, DN and DC subdomains"/>
    <property type="match status" value="2"/>
</dbReference>
<evidence type="ECO:0000256" key="7">
    <source>
        <dbReference type="ARBA" id="ARBA00022989"/>
    </source>
</evidence>
<evidence type="ECO:0000256" key="3">
    <source>
        <dbReference type="ARBA" id="ARBA00022448"/>
    </source>
</evidence>
<feature type="transmembrane region" description="Helical" evidence="9">
    <location>
        <begin position="896"/>
        <end position="916"/>
    </location>
</feature>
<organism evidence="11 12">
    <name type="scientific">Mesorhizobium plurifarium</name>
    <dbReference type="NCBI Taxonomy" id="69974"/>
    <lineage>
        <taxon>Bacteria</taxon>
        <taxon>Pseudomonadati</taxon>
        <taxon>Pseudomonadota</taxon>
        <taxon>Alphaproteobacteria</taxon>
        <taxon>Hyphomicrobiales</taxon>
        <taxon>Phyllobacteriaceae</taxon>
        <taxon>Mesorhizobium</taxon>
    </lineage>
</organism>
<dbReference type="Gene3D" id="1.20.1640.10">
    <property type="entry name" value="Multidrug efflux transporter AcrB transmembrane domain"/>
    <property type="match status" value="2"/>
</dbReference>
<dbReference type="PANTHER" id="PTHR32063">
    <property type="match status" value="1"/>
</dbReference>
<evidence type="ECO:0000256" key="2">
    <source>
        <dbReference type="ARBA" id="ARBA00010942"/>
    </source>
</evidence>
<feature type="transmembrane region" description="Helical" evidence="9">
    <location>
        <begin position="869"/>
        <end position="889"/>
    </location>
</feature>
<dbReference type="NCBIfam" id="TIGR00915">
    <property type="entry name" value="2A0602"/>
    <property type="match status" value="1"/>
</dbReference>
<feature type="region of interest" description="Disordered" evidence="10">
    <location>
        <begin position="1032"/>
        <end position="1065"/>
    </location>
</feature>
<feature type="transmembrane region" description="Helical" evidence="9">
    <location>
        <begin position="12"/>
        <end position="30"/>
    </location>
</feature>
<dbReference type="PANTHER" id="PTHR32063:SF11">
    <property type="entry name" value="CATION OR DRUG EFFLUX SYSTEM PROTEIN"/>
    <property type="match status" value="1"/>
</dbReference>
<dbReference type="EMBL" id="CCND01000019">
    <property type="protein sequence ID" value="CDX59357.1"/>
    <property type="molecule type" value="Genomic_DNA"/>
</dbReference>